<evidence type="ECO:0000313" key="2">
    <source>
        <dbReference type="EMBL" id="ADD96016.1"/>
    </source>
</evidence>
<protein>
    <submittedName>
        <fullName evidence="2">Uncharacterized protein</fullName>
    </submittedName>
</protein>
<sequence length="231" mass="25495">MWLVNRLNREHLDRQRRNTNFDMAKKYDTNPLDPEFPEKAAENAFVPASESPFRTAEYPINTAPPSVTEDETRRFADFEVPAYGGYQTSALPETVTAPTTFSDLGRASDRKVAKTGVPEKWLIGLPYLPFSIGLVAGLIQLLVIPKEETKVRFHAAQGLAAHIAILVITAILGGAGRIADFASVGRSIFVAVTTIMLIIFAVKAWSGKPVHIETVEDLTNWFEEKIGPIKS</sequence>
<keyword evidence="1" id="KW-0472">Membrane</keyword>
<organism evidence="2">
    <name type="scientific">uncultured organism MedDCM-OCT-S04-C138</name>
    <dbReference type="NCBI Taxonomy" id="743609"/>
    <lineage>
        <taxon>unclassified sequences</taxon>
        <taxon>environmental samples</taxon>
    </lineage>
</organism>
<keyword evidence="1" id="KW-0812">Transmembrane</keyword>
<keyword evidence="1" id="KW-1133">Transmembrane helix</keyword>
<dbReference type="AlphaFoldDB" id="D6PJW5"/>
<proteinExistence type="predicted"/>
<dbReference type="EMBL" id="GU943114">
    <property type="protein sequence ID" value="ADD96016.1"/>
    <property type="molecule type" value="Genomic_DNA"/>
</dbReference>
<feature type="transmembrane region" description="Helical" evidence="1">
    <location>
        <begin position="155"/>
        <end position="175"/>
    </location>
</feature>
<accession>D6PJW5</accession>
<feature type="transmembrane region" description="Helical" evidence="1">
    <location>
        <begin position="187"/>
        <end position="206"/>
    </location>
</feature>
<reference evidence="2" key="1">
    <citation type="journal article" date="2010" name="ISME J.">
        <title>Metagenome of the Mediterranean deep chlorophyll maximum studied by direct and fosmid library 454 pyrosequencing.</title>
        <authorList>
            <person name="Ghai R."/>
            <person name="Martin-Cuadrado A.B."/>
            <person name="Molto A.G."/>
            <person name="Heredia I.G."/>
            <person name="Cabrera R."/>
            <person name="Martin J."/>
            <person name="Verdu M."/>
            <person name="Deschamps P."/>
            <person name="Moreira D."/>
            <person name="Lopez-Garcia P."/>
            <person name="Mira A."/>
            <person name="Rodriguez-Valera F."/>
        </authorList>
    </citation>
    <scope>NUCLEOTIDE SEQUENCE</scope>
</reference>
<evidence type="ECO:0000256" key="1">
    <source>
        <dbReference type="SAM" id="Phobius"/>
    </source>
</evidence>
<name>D6PJW5_9ZZZZ</name>
<feature type="transmembrane region" description="Helical" evidence="1">
    <location>
        <begin position="121"/>
        <end position="143"/>
    </location>
</feature>